<protein>
    <submittedName>
        <fullName evidence="1">Uncharacterized protein</fullName>
    </submittedName>
</protein>
<sequence length="60" mass="6545">MNTAKSLGRRVVANLSFDLTEKGADGSVTTRSAWTFSFLGRAVLSFVVILNKTLKPNPFL</sequence>
<dbReference type="AlphaFoldDB" id="A0A7C3KGG3"/>
<evidence type="ECO:0000313" key="1">
    <source>
        <dbReference type="EMBL" id="HFN00207.1"/>
    </source>
</evidence>
<gene>
    <name evidence="1" type="ORF">ENR64_21175</name>
</gene>
<accession>A0A7C3KGG3</accession>
<reference evidence="1" key="1">
    <citation type="journal article" date="2020" name="mSystems">
        <title>Genome- and Community-Level Interaction Insights into Carbon Utilization and Element Cycling Functions of Hydrothermarchaeota in Hydrothermal Sediment.</title>
        <authorList>
            <person name="Zhou Z."/>
            <person name="Liu Y."/>
            <person name="Xu W."/>
            <person name="Pan J."/>
            <person name="Luo Z.H."/>
            <person name="Li M."/>
        </authorList>
    </citation>
    <scope>NUCLEOTIDE SEQUENCE [LARGE SCALE GENOMIC DNA]</scope>
    <source>
        <strain evidence="1">SpSt-418</strain>
    </source>
</reference>
<organism evidence="1">
    <name type="scientific">Oscillatoriales cyanobacterium SpSt-418</name>
    <dbReference type="NCBI Taxonomy" id="2282169"/>
    <lineage>
        <taxon>Bacteria</taxon>
        <taxon>Bacillati</taxon>
        <taxon>Cyanobacteriota</taxon>
        <taxon>Cyanophyceae</taxon>
        <taxon>Oscillatoriophycideae</taxon>
        <taxon>Oscillatoriales</taxon>
    </lineage>
</organism>
<name>A0A7C3KGG3_9CYAN</name>
<dbReference type="EMBL" id="DSRU01000304">
    <property type="protein sequence ID" value="HFN00207.1"/>
    <property type="molecule type" value="Genomic_DNA"/>
</dbReference>
<comment type="caution">
    <text evidence="1">The sequence shown here is derived from an EMBL/GenBank/DDBJ whole genome shotgun (WGS) entry which is preliminary data.</text>
</comment>
<proteinExistence type="predicted"/>